<dbReference type="Gene3D" id="3.30.70.1230">
    <property type="entry name" value="Nucleotide cyclase"/>
    <property type="match status" value="1"/>
</dbReference>
<accession>A0A0F9P8C0</accession>
<sequence>MKALPTLLCIPDISGFTQFMSDTDFELSSKVIPSLLNNIIYSNEIGLKISEIEGDAVLFYRSGELPPFDELISQCKLFYTQFYKQLETLRKKYSSKKDAVKIPDILGLKIVLHFGKEIGVVPVGKMIKLMGEDVIIAHRLLKNDIPIKEYILISDELISNYKKTAKDGQFEWAELKKSHIEVDHVGTINFHYIDLAPLV</sequence>
<protein>
    <recommendedName>
        <fullName evidence="2">Guanylate cyclase domain-containing protein</fullName>
    </recommendedName>
</protein>
<name>A0A0F9P8C0_9ZZZZ</name>
<reference evidence="1" key="1">
    <citation type="journal article" date="2015" name="Nature">
        <title>Complex archaea that bridge the gap between prokaryotes and eukaryotes.</title>
        <authorList>
            <person name="Spang A."/>
            <person name="Saw J.H."/>
            <person name="Jorgensen S.L."/>
            <person name="Zaremba-Niedzwiedzka K."/>
            <person name="Martijn J."/>
            <person name="Lind A.E."/>
            <person name="van Eijk R."/>
            <person name="Schleper C."/>
            <person name="Guy L."/>
            <person name="Ettema T.J."/>
        </authorList>
    </citation>
    <scope>NUCLEOTIDE SEQUENCE</scope>
</reference>
<dbReference type="AlphaFoldDB" id="A0A0F9P8C0"/>
<proteinExistence type="predicted"/>
<evidence type="ECO:0008006" key="2">
    <source>
        <dbReference type="Google" id="ProtNLM"/>
    </source>
</evidence>
<dbReference type="InterPro" id="IPR029787">
    <property type="entry name" value="Nucleotide_cyclase"/>
</dbReference>
<dbReference type="SUPFAM" id="SSF55073">
    <property type="entry name" value="Nucleotide cyclase"/>
    <property type="match status" value="1"/>
</dbReference>
<gene>
    <name evidence="1" type="ORF">LCGC14_0857430</name>
</gene>
<dbReference type="Pfam" id="PF10851">
    <property type="entry name" value="DUF2652"/>
    <property type="match status" value="1"/>
</dbReference>
<comment type="caution">
    <text evidence="1">The sequence shown here is derived from an EMBL/GenBank/DDBJ whole genome shotgun (WGS) entry which is preliminary data.</text>
</comment>
<organism evidence="1">
    <name type="scientific">marine sediment metagenome</name>
    <dbReference type="NCBI Taxonomy" id="412755"/>
    <lineage>
        <taxon>unclassified sequences</taxon>
        <taxon>metagenomes</taxon>
        <taxon>ecological metagenomes</taxon>
    </lineage>
</organism>
<dbReference type="InterPro" id="IPR020503">
    <property type="entry name" value="Uncharacterised_Rv2561"/>
</dbReference>
<evidence type="ECO:0000313" key="1">
    <source>
        <dbReference type="EMBL" id="KKN28140.1"/>
    </source>
</evidence>
<dbReference type="EMBL" id="LAZR01002585">
    <property type="protein sequence ID" value="KKN28140.1"/>
    <property type="molecule type" value="Genomic_DNA"/>
</dbReference>